<evidence type="ECO:0000313" key="2">
    <source>
        <dbReference type="Proteomes" id="UP001601992"/>
    </source>
</evidence>
<dbReference type="Pfam" id="PF06108">
    <property type="entry name" value="DUF952"/>
    <property type="match status" value="1"/>
</dbReference>
<comment type="caution">
    <text evidence="1">The sequence shown here is derived from an EMBL/GenBank/DDBJ whole genome shotgun (WGS) entry which is preliminary data.</text>
</comment>
<dbReference type="PANTHER" id="PTHR34129:SF1">
    <property type="entry name" value="DUF952 DOMAIN-CONTAINING PROTEIN"/>
    <property type="match status" value="1"/>
</dbReference>
<organism evidence="1 2">
    <name type="scientific">Nocardia jiangxiensis</name>
    <dbReference type="NCBI Taxonomy" id="282685"/>
    <lineage>
        <taxon>Bacteria</taxon>
        <taxon>Bacillati</taxon>
        <taxon>Actinomycetota</taxon>
        <taxon>Actinomycetes</taxon>
        <taxon>Mycobacteriales</taxon>
        <taxon>Nocardiaceae</taxon>
        <taxon>Nocardia</taxon>
    </lineage>
</organism>
<dbReference type="Proteomes" id="UP001601992">
    <property type="component" value="Unassembled WGS sequence"/>
</dbReference>
<sequence length="128" mass="14322">MNATEASIPHARRLVHMCTRGEWDRARADGIRRTDSLDAEGFIHLSAPQQVHLPANRLFGGRDDVVLLWLDPELLDAPVAWEPGVPTDPESMRFPHLYGPLPMRAVVSVTEYRPGPDGSYPTLSDLRE</sequence>
<protein>
    <submittedName>
        <fullName evidence="1">DUF952 domain-containing protein</fullName>
    </submittedName>
</protein>
<dbReference type="RefSeq" id="WP_387406038.1">
    <property type="nucleotide sequence ID" value="NZ_JBIAQY010000013.1"/>
</dbReference>
<gene>
    <name evidence="1" type="ORF">ACFYXQ_32420</name>
</gene>
<dbReference type="PANTHER" id="PTHR34129">
    <property type="entry name" value="BLR1139 PROTEIN"/>
    <property type="match status" value="1"/>
</dbReference>
<dbReference type="EMBL" id="JBIAQY010000013">
    <property type="protein sequence ID" value="MFF3572484.1"/>
    <property type="molecule type" value="Genomic_DNA"/>
</dbReference>
<evidence type="ECO:0000313" key="1">
    <source>
        <dbReference type="EMBL" id="MFF3572484.1"/>
    </source>
</evidence>
<reference evidence="1 2" key="1">
    <citation type="submission" date="2024-10" db="EMBL/GenBank/DDBJ databases">
        <title>The Natural Products Discovery Center: Release of the First 8490 Sequenced Strains for Exploring Actinobacteria Biosynthetic Diversity.</title>
        <authorList>
            <person name="Kalkreuter E."/>
            <person name="Kautsar S.A."/>
            <person name="Yang D."/>
            <person name="Bader C.D."/>
            <person name="Teijaro C.N."/>
            <person name="Fluegel L."/>
            <person name="Davis C.M."/>
            <person name="Simpson J.R."/>
            <person name="Lauterbach L."/>
            <person name="Steele A.D."/>
            <person name="Gui C."/>
            <person name="Meng S."/>
            <person name="Li G."/>
            <person name="Viehrig K."/>
            <person name="Ye F."/>
            <person name="Su P."/>
            <person name="Kiefer A.F."/>
            <person name="Nichols A."/>
            <person name="Cepeda A.J."/>
            <person name="Yan W."/>
            <person name="Fan B."/>
            <person name="Jiang Y."/>
            <person name="Adhikari A."/>
            <person name="Zheng C.-J."/>
            <person name="Schuster L."/>
            <person name="Cowan T.M."/>
            <person name="Smanski M.J."/>
            <person name="Chevrette M.G."/>
            <person name="De Carvalho L.P.S."/>
            <person name="Shen B."/>
        </authorList>
    </citation>
    <scope>NUCLEOTIDE SEQUENCE [LARGE SCALE GENOMIC DNA]</scope>
    <source>
        <strain evidence="1 2">NPDC002593</strain>
    </source>
</reference>
<proteinExistence type="predicted"/>
<accession>A0ABW6S8C3</accession>
<dbReference type="InterPro" id="IPR009297">
    <property type="entry name" value="DUF952"/>
</dbReference>
<keyword evidence="2" id="KW-1185">Reference proteome</keyword>
<dbReference type="SUPFAM" id="SSF56399">
    <property type="entry name" value="ADP-ribosylation"/>
    <property type="match status" value="1"/>
</dbReference>
<dbReference type="Gene3D" id="3.20.170.20">
    <property type="entry name" value="Protein of unknown function DUF952"/>
    <property type="match status" value="1"/>
</dbReference>
<name>A0ABW6S8C3_9NOCA</name>